<dbReference type="InterPro" id="IPR029063">
    <property type="entry name" value="SAM-dependent_MTases_sf"/>
</dbReference>
<protein>
    <submittedName>
        <fullName evidence="3">Methyltransferase domain-containing protein</fullName>
    </submittedName>
</protein>
<keyword evidence="3" id="KW-0808">Transferase</keyword>
<evidence type="ECO:0000259" key="2">
    <source>
        <dbReference type="Pfam" id="PF08241"/>
    </source>
</evidence>
<evidence type="ECO:0000313" key="4">
    <source>
        <dbReference type="Proteomes" id="UP000675554"/>
    </source>
</evidence>
<organism evidence="3 4">
    <name type="scientific">Streptomyces daliensis</name>
    <dbReference type="NCBI Taxonomy" id="299421"/>
    <lineage>
        <taxon>Bacteria</taxon>
        <taxon>Bacillati</taxon>
        <taxon>Actinomycetota</taxon>
        <taxon>Actinomycetes</taxon>
        <taxon>Kitasatosporales</taxon>
        <taxon>Streptomycetaceae</taxon>
        <taxon>Streptomyces</taxon>
    </lineage>
</organism>
<keyword evidence="3" id="KW-0489">Methyltransferase</keyword>
<dbReference type="AlphaFoldDB" id="A0A8T4IXE4"/>
<evidence type="ECO:0000256" key="1">
    <source>
        <dbReference type="SAM" id="MobiDB-lite"/>
    </source>
</evidence>
<dbReference type="Pfam" id="PF08241">
    <property type="entry name" value="Methyltransf_11"/>
    <property type="match status" value="1"/>
</dbReference>
<evidence type="ECO:0000313" key="3">
    <source>
        <dbReference type="EMBL" id="MBR7677006.1"/>
    </source>
</evidence>
<feature type="compositionally biased region" description="Basic and acidic residues" evidence="1">
    <location>
        <begin position="9"/>
        <end position="23"/>
    </location>
</feature>
<dbReference type="SUPFAM" id="SSF53335">
    <property type="entry name" value="S-adenosyl-L-methionine-dependent methyltransferases"/>
    <property type="match status" value="1"/>
</dbReference>
<feature type="domain" description="Methyltransferase type 11" evidence="2">
    <location>
        <begin position="68"/>
        <end position="163"/>
    </location>
</feature>
<dbReference type="EMBL" id="JAGSMN010000801">
    <property type="protein sequence ID" value="MBR7677006.1"/>
    <property type="molecule type" value="Genomic_DNA"/>
</dbReference>
<proteinExistence type="predicted"/>
<dbReference type="GO" id="GO:0008757">
    <property type="term" value="F:S-adenosylmethionine-dependent methyltransferase activity"/>
    <property type="evidence" value="ECO:0007669"/>
    <property type="project" value="InterPro"/>
</dbReference>
<sequence length="277" mass="30202">MAETEAEADGERREHPVPEERTRQHALTLREFARQSETFENSALNGAFTRHLERLADFTGAGPEDVCLDSACGTGIVARALAARTRHVTALDLTPEMLASGKAEADGLGLRNLVFQRGEAERLPFLDGSFTLVVSRYALHHVPEPGRVAAELVRVCRRGSRVVVADMVLDPTAPGEPDLWERLRDPSHGTLLTADRIEELLAAAGGTPERREVFDMPRPLLPWLEQARTPSAAAERITRALEAELAGDGEATGLRPLRVEGALWFTQTLAHVAVTVA</sequence>
<dbReference type="Proteomes" id="UP000675554">
    <property type="component" value="Unassembled WGS sequence"/>
</dbReference>
<feature type="region of interest" description="Disordered" evidence="1">
    <location>
        <begin position="1"/>
        <end position="23"/>
    </location>
</feature>
<accession>A0A8T4IXE4</accession>
<name>A0A8T4IXE4_9ACTN</name>
<dbReference type="PANTHER" id="PTHR43591">
    <property type="entry name" value="METHYLTRANSFERASE"/>
    <property type="match status" value="1"/>
</dbReference>
<reference evidence="3" key="1">
    <citation type="submission" date="2021-04" db="EMBL/GenBank/DDBJ databases">
        <title>Sequencing of actinobacteria type strains.</title>
        <authorList>
            <person name="Nguyen G.-S."/>
            <person name="Wentzel A."/>
        </authorList>
    </citation>
    <scope>NUCLEOTIDE SEQUENCE</scope>
    <source>
        <strain evidence="3">DSM 42095</strain>
    </source>
</reference>
<dbReference type="GO" id="GO:0032259">
    <property type="term" value="P:methylation"/>
    <property type="evidence" value="ECO:0007669"/>
    <property type="project" value="UniProtKB-KW"/>
</dbReference>
<keyword evidence="4" id="KW-1185">Reference proteome</keyword>
<dbReference type="Gene3D" id="3.40.50.150">
    <property type="entry name" value="Vaccinia Virus protein VP39"/>
    <property type="match status" value="1"/>
</dbReference>
<gene>
    <name evidence="3" type="ORF">KDA82_29200</name>
</gene>
<comment type="caution">
    <text evidence="3">The sequence shown here is derived from an EMBL/GenBank/DDBJ whole genome shotgun (WGS) entry which is preliminary data.</text>
</comment>
<dbReference type="InterPro" id="IPR013216">
    <property type="entry name" value="Methyltransf_11"/>
</dbReference>
<dbReference type="CDD" id="cd02440">
    <property type="entry name" value="AdoMet_MTases"/>
    <property type="match status" value="1"/>
</dbReference>